<evidence type="ECO:0000313" key="2">
    <source>
        <dbReference type="Proteomes" id="UP000018850"/>
    </source>
</evidence>
<protein>
    <submittedName>
        <fullName evidence="1">Uncharacterized protein</fullName>
    </submittedName>
</protein>
<keyword evidence="2" id="KW-1185">Reference proteome</keyword>
<comment type="caution">
    <text evidence="1">The sequence shown here is derived from an EMBL/GenBank/DDBJ whole genome shotgun (WGS) entry which is preliminary data.</text>
</comment>
<accession>W2USM5</accession>
<proteinExistence type="predicted"/>
<reference evidence="1 2" key="2">
    <citation type="journal article" date="2016" name="Genome Announc.">
        <title>Draft Genome Sequence of Zhouia amylolytica AD3, Isolated from Tidal Flat Sediment.</title>
        <authorList>
            <person name="Jia B."/>
            <person name="Jin H.M."/>
            <person name="Lee H.J."/>
            <person name="Jeon C.O."/>
        </authorList>
    </citation>
    <scope>NUCLEOTIDE SEQUENCE [LARGE SCALE GENOMIC DNA]</scope>
    <source>
        <strain evidence="1 2">AD3</strain>
    </source>
</reference>
<dbReference type="EMBL" id="AYXY01000001">
    <property type="protein sequence ID" value="ETN97013.1"/>
    <property type="molecule type" value="Genomic_DNA"/>
</dbReference>
<sequence length="42" mass="4727">MPCIASLGHSIIFTSLIASKIETFFFNKNNLISLELNNQQDN</sequence>
<organism evidence="1 2">
    <name type="scientific">Zhouia amylolytica AD3</name>
    <dbReference type="NCBI Taxonomy" id="1286632"/>
    <lineage>
        <taxon>Bacteria</taxon>
        <taxon>Pseudomonadati</taxon>
        <taxon>Bacteroidota</taxon>
        <taxon>Flavobacteriia</taxon>
        <taxon>Flavobacteriales</taxon>
        <taxon>Flavobacteriaceae</taxon>
        <taxon>Zhouia</taxon>
    </lineage>
</organism>
<dbReference type="Proteomes" id="UP000018850">
    <property type="component" value="Unassembled WGS sequence"/>
</dbReference>
<gene>
    <name evidence="1" type="ORF">P278_04400</name>
</gene>
<dbReference type="AlphaFoldDB" id="W2USM5"/>
<name>W2USM5_9FLAO</name>
<evidence type="ECO:0000313" key="1">
    <source>
        <dbReference type="EMBL" id="ETN97013.1"/>
    </source>
</evidence>
<reference evidence="2" key="1">
    <citation type="submission" date="2013-11" db="EMBL/GenBank/DDBJ databases">
        <title>Draft genome sequence from a member of Zhouia, isolated tidal flat.</title>
        <authorList>
            <person name="Jin H."/>
            <person name="Jeon C.O."/>
        </authorList>
    </citation>
    <scope>NUCLEOTIDE SEQUENCE [LARGE SCALE GENOMIC DNA]</scope>
    <source>
        <strain evidence="2">AD3</strain>
    </source>
</reference>